<accession>A0A7S1L6T7</accession>
<gene>
    <name evidence="3" type="ORF">ACAT0790_LOCUS5054</name>
</gene>
<dbReference type="Gene3D" id="1.25.40.10">
    <property type="entry name" value="Tetratricopeptide repeat domain"/>
    <property type="match status" value="1"/>
</dbReference>
<dbReference type="AlphaFoldDB" id="A0A7S1L6T7"/>
<keyword evidence="2" id="KW-0802">TPR repeat</keyword>
<protein>
    <submittedName>
        <fullName evidence="3">Uncharacterized protein</fullName>
    </submittedName>
</protein>
<evidence type="ECO:0000313" key="3">
    <source>
        <dbReference type="EMBL" id="CAD9095978.1"/>
    </source>
</evidence>
<sequence>MAPAGEAEAEETPQVYDGEPLIKAAKDLKDEGNVSVKQKKYKEAVEKYERGIAILDKADGFPMLRQEVEEMVALKAVLYGNVAQCMLSQELYRRALDAASSCLSLDKDNVKALHRRSLAREALKEYAGALEDAERLQRLGGGSLGAEEVERRVQLMRGKKEAVDKVKAEADAESEDEVDTELVRMKQRFDEVVEKYDLRQGNAAEEVADWLTAGEWLVTIKRVAQRWKMEDQDAEDFLKWIAKGLEFQVQNAANQAQANSAAPAASLAS</sequence>
<dbReference type="EMBL" id="HBGE01008380">
    <property type="protein sequence ID" value="CAD9095978.1"/>
    <property type="molecule type" value="Transcribed_RNA"/>
</dbReference>
<dbReference type="PANTHER" id="PTHR11242">
    <property type="entry name" value="ARYL HYDROCARBON RECEPTOR INTERACTING PROTEIN RELATED"/>
    <property type="match status" value="1"/>
</dbReference>
<evidence type="ECO:0000256" key="2">
    <source>
        <dbReference type="ARBA" id="ARBA00022803"/>
    </source>
</evidence>
<dbReference type="InterPro" id="IPR039663">
    <property type="entry name" value="AIP/AIPL1/TTC9"/>
</dbReference>
<name>A0A7S1L6T7_ALECA</name>
<dbReference type="InterPro" id="IPR011990">
    <property type="entry name" value="TPR-like_helical_dom_sf"/>
</dbReference>
<dbReference type="SMART" id="SM00028">
    <property type="entry name" value="TPR"/>
    <property type="match status" value="3"/>
</dbReference>
<proteinExistence type="predicted"/>
<keyword evidence="1" id="KW-0677">Repeat</keyword>
<reference evidence="3" key="1">
    <citation type="submission" date="2021-01" db="EMBL/GenBank/DDBJ databases">
        <authorList>
            <person name="Corre E."/>
            <person name="Pelletier E."/>
            <person name="Niang G."/>
            <person name="Scheremetjew M."/>
            <person name="Finn R."/>
            <person name="Kale V."/>
            <person name="Holt S."/>
            <person name="Cochrane G."/>
            <person name="Meng A."/>
            <person name="Brown T."/>
            <person name="Cohen L."/>
        </authorList>
    </citation>
    <scope>NUCLEOTIDE SEQUENCE</scope>
    <source>
        <strain evidence="3">OF101</strain>
    </source>
</reference>
<evidence type="ECO:0000256" key="1">
    <source>
        <dbReference type="ARBA" id="ARBA00022737"/>
    </source>
</evidence>
<dbReference type="InterPro" id="IPR019734">
    <property type="entry name" value="TPR_rpt"/>
</dbReference>
<organism evidence="3">
    <name type="scientific">Alexandrium catenella</name>
    <name type="common">Red tide dinoflagellate</name>
    <name type="synonym">Gonyaulax catenella</name>
    <dbReference type="NCBI Taxonomy" id="2925"/>
    <lineage>
        <taxon>Eukaryota</taxon>
        <taxon>Sar</taxon>
        <taxon>Alveolata</taxon>
        <taxon>Dinophyceae</taxon>
        <taxon>Gonyaulacales</taxon>
        <taxon>Pyrocystaceae</taxon>
        <taxon>Alexandrium</taxon>
    </lineage>
</organism>
<dbReference type="PANTHER" id="PTHR11242:SF0">
    <property type="entry name" value="TPR_REGION DOMAIN-CONTAINING PROTEIN"/>
    <property type="match status" value="1"/>
</dbReference>
<dbReference type="SUPFAM" id="SSF48452">
    <property type="entry name" value="TPR-like"/>
    <property type="match status" value="1"/>
</dbReference>